<organism evidence="2 3">
    <name type="scientific">Paractinoplanes brasiliensis</name>
    <dbReference type="NCBI Taxonomy" id="52695"/>
    <lineage>
        <taxon>Bacteria</taxon>
        <taxon>Bacillati</taxon>
        <taxon>Actinomycetota</taxon>
        <taxon>Actinomycetes</taxon>
        <taxon>Micromonosporales</taxon>
        <taxon>Micromonosporaceae</taxon>
        <taxon>Paractinoplanes</taxon>
    </lineage>
</organism>
<name>A0A4R6JTZ8_9ACTN</name>
<dbReference type="InterPro" id="IPR041375">
    <property type="entry name" value="VapC45_PIN-like"/>
</dbReference>
<sequence length="139" mass="15571">MRREFLADRSIGRRVVTALRDVGERIHTLAEVFGEQISQQVDDDSWIAHAGSRNWAALTKDKRIRHVTVEREAVAEHRVPLFALSNANLGFAEMAGAFLAAMPAIHRICADTERGGIWVVHRDGRVELLWAGDQENDSS</sequence>
<dbReference type="EMBL" id="SNWR01000001">
    <property type="protein sequence ID" value="TDO39607.1"/>
    <property type="molecule type" value="Genomic_DNA"/>
</dbReference>
<keyword evidence="3" id="KW-1185">Reference proteome</keyword>
<dbReference type="Pfam" id="PF18478">
    <property type="entry name" value="PIN_10"/>
    <property type="match status" value="1"/>
</dbReference>
<dbReference type="AlphaFoldDB" id="A0A4R6JTZ8"/>
<reference evidence="2 3" key="1">
    <citation type="submission" date="2019-03" db="EMBL/GenBank/DDBJ databases">
        <title>Sequencing the genomes of 1000 actinobacteria strains.</title>
        <authorList>
            <person name="Klenk H.-P."/>
        </authorList>
    </citation>
    <scope>NUCLEOTIDE SEQUENCE [LARGE SCALE GENOMIC DNA]</scope>
    <source>
        <strain evidence="2 3">DSM 43805</strain>
    </source>
</reference>
<dbReference type="Proteomes" id="UP000294901">
    <property type="component" value="Unassembled WGS sequence"/>
</dbReference>
<accession>A0A4R6JTZ8</accession>
<evidence type="ECO:0000259" key="1">
    <source>
        <dbReference type="Pfam" id="PF18478"/>
    </source>
</evidence>
<feature type="domain" description="VapC45 PIN like" evidence="1">
    <location>
        <begin position="4"/>
        <end position="85"/>
    </location>
</feature>
<dbReference type="OrthoDB" id="462742at2"/>
<proteinExistence type="predicted"/>
<comment type="caution">
    <text evidence="2">The sequence shown here is derived from an EMBL/GenBank/DDBJ whole genome shotgun (WGS) entry which is preliminary data.</text>
</comment>
<gene>
    <name evidence="2" type="ORF">C8E87_3298</name>
</gene>
<evidence type="ECO:0000313" key="3">
    <source>
        <dbReference type="Proteomes" id="UP000294901"/>
    </source>
</evidence>
<dbReference type="RefSeq" id="WP_133873909.1">
    <property type="nucleotide sequence ID" value="NZ_BOMD01000054.1"/>
</dbReference>
<evidence type="ECO:0000313" key="2">
    <source>
        <dbReference type="EMBL" id="TDO39607.1"/>
    </source>
</evidence>
<protein>
    <recommendedName>
        <fullName evidence="1">VapC45 PIN like domain-containing protein</fullName>
    </recommendedName>
</protein>